<dbReference type="AlphaFoldDB" id="A0A2T5IE81"/>
<protein>
    <submittedName>
        <fullName evidence="1">Uncharacterized protein</fullName>
    </submittedName>
</protein>
<dbReference type="Proteomes" id="UP000244152">
    <property type="component" value="Unassembled WGS sequence"/>
</dbReference>
<reference evidence="1 2" key="1">
    <citation type="submission" date="2018-04" db="EMBL/GenBank/DDBJ databases">
        <title>Active sludge and wastewater microbial communities from Klosterneuburg, Austria.</title>
        <authorList>
            <person name="Wagner M."/>
        </authorList>
    </citation>
    <scope>NUCLEOTIDE SEQUENCE [LARGE SCALE GENOMIC DNA]</scope>
    <source>
        <strain evidence="1 2">Nl12</strain>
    </source>
</reference>
<comment type="caution">
    <text evidence="1">The sequence shown here is derived from an EMBL/GenBank/DDBJ whole genome shotgun (WGS) entry which is preliminary data.</text>
</comment>
<organism evidence="1 2">
    <name type="scientific">Nitrosospira multiformis</name>
    <dbReference type="NCBI Taxonomy" id="1231"/>
    <lineage>
        <taxon>Bacteria</taxon>
        <taxon>Pseudomonadati</taxon>
        <taxon>Pseudomonadota</taxon>
        <taxon>Betaproteobacteria</taxon>
        <taxon>Nitrosomonadales</taxon>
        <taxon>Nitrosomonadaceae</taxon>
        <taxon>Nitrosospira</taxon>
    </lineage>
</organism>
<name>A0A2T5IE81_9PROT</name>
<sequence>MRRSMTSQSNRSFSPKLSISITAYTQSFPIRKSV</sequence>
<evidence type="ECO:0000313" key="2">
    <source>
        <dbReference type="Proteomes" id="UP000244152"/>
    </source>
</evidence>
<dbReference type="EMBL" id="QAOK01000006">
    <property type="protein sequence ID" value="PTQ82081.1"/>
    <property type="molecule type" value="Genomic_DNA"/>
</dbReference>
<evidence type="ECO:0000313" key="1">
    <source>
        <dbReference type="EMBL" id="PTQ82081.1"/>
    </source>
</evidence>
<proteinExistence type="predicted"/>
<accession>A0A2T5IE81</accession>
<gene>
    <name evidence="1" type="ORF">C8R21_10660</name>
</gene>